<name>A0AAU7JEM5_9HYPH</name>
<dbReference type="GO" id="GO:0003677">
    <property type="term" value="F:DNA binding"/>
    <property type="evidence" value="ECO:0007669"/>
    <property type="project" value="InterPro"/>
</dbReference>
<accession>A0AAU7JEM5</accession>
<dbReference type="SMART" id="SM00530">
    <property type="entry name" value="HTH_XRE"/>
    <property type="match status" value="1"/>
</dbReference>
<gene>
    <name evidence="2" type="ORF">ABEG18_24205</name>
</gene>
<dbReference type="InterPro" id="IPR001387">
    <property type="entry name" value="Cro/C1-type_HTH"/>
</dbReference>
<reference evidence="2" key="1">
    <citation type="submission" date="2024-05" db="EMBL/GenBank/DDBJ databases">
        <authorList>
            <person name="Kim S."/>
            <person name="Heo J."/>
            <person name="Choi H."/>
            <person name="Choi Y."/>
            <person name="Kwon S.-W."/>
            <person name="Kim Y."/>
        </authorList>
    </citation>
    <scope>NUCLEOTIDE SEQUENCE</scope>
    <source>
        <strain evidence="2">KACC 23698</strain>
    </source>
</reference>
<organism evidence="2">
    <name type="scientific">Alsobacter sp. KACC 23698</name>
    <dbReference type="NCBI Taxonomy" id="3149229"/>
    <lineage>
        <taxon>Bacteria</taxon>
        <taxon>Pseudomonadati</taxon>
        <taxon>Pseudomonadota</taxon>
        <taxon>Alphaproteobacteria</taxon>
        <taxon>Hyphomicrobiales</taxon>
        <taxon>Alsobacteraceae</taxon>
        <taxon>Alsobacter</taxon>
    </lineage>
</organism>
<dbReference type="AlphaFoldDB" id="A0AAU7JEM5"/>
<dbReference type="Gene3D" id="1.10.260.40">
    <property type="entry name" value="lambda repressor-like DNA-binding domains"/>
    <property type="match status" value="1"/>
</dbReference>
<protein>
    <submittedName>
        <fullName evidence="2">Helix-turn-helix transcriptional regulator</fullName>
    </submittedName>
</protein>
<sequence length="126" mass="14035">MTPFGERLRALRAERGLALKDMAEALGVSPTYLSALEHGRRGRPNWGFVQRVIQYFNIIWDDAEDLLRLADLSHPRIAVDTAGLSPAATRLANRLARCVGDLDDEDLAAIDAILDRAQKRSRPDRA</sequence>
<evidence type="ECO:0000259" key="1">
    <source>
        <dbReference type="PROSITE" id="PS50943"/>
    </source>
</evidence>
<dbReference type="CDD" id="cd00093">
    <property type="entry name" value="HTH_XRE"/>
    <property type="match status" value="1"/>
</dbReference>
<evidence type="ECO:0000313" key="2">
    <source>
        <dbReference type="EMBL" id="XBO38760.1"/>
    </source>
</evidence>
<proteinExistence type="predicted"/>
<dbReference type="PROSITE" id="PS50943">
    <property type="entry name" value="HTH_CROC1"/>
    <property type="match status" value="1"/>
</dbReference>
<dbReference type="SUPFAM" id="SSF47413">
    <property type="entry name" value="lambda repressor-like DNA-binding domains"/>
    <property type="match status" value="1"/>
</dbReference>
<feature type="domain" description="HTH cro/C1-type" evidence="1">
    <location>
        <begin position="8"/>
        <end position="66"/>
    </location>
</feature>
<dbReference type="Pfam" id="PF13560">
    <property type="entry name" value="HTH_31"/>
    <property type="match status" value="1"/>
</dbReference>
<dbReference type="InterPro" id="IPR010982">
    <property type="entry name" value="Lambda_DNA-bd_dom_sf"/>
</dbReference>
<dbReference type="EMBL" id="CP157484">
    <property type="protein sequence ID" value="XBO38760.1"/>
    <property type="molecule type" value="Genomic_DNA"/>
</dbReference>
<dbReference type="RefSeq" id="WP_406855598.1">
    <property type="nucleotide sequence ID" value="NZ_CP157484.1"/>
</dbReference>